<dbReference type="SUPFAM" id="SSF56519">
    <property type="entry name" value="Penicillin binding protein dimerisation domain"/>
    <property type="match status" value="1"/>
</dbReference>
<keyword evidence="2" id="KW-0472">Membrane</keyword>
<evidence type="ECO:0000259" key="4">
    <source>
        <dbReference type="Pfam" id="PF03717"/>
    </source>
</evidence>
<dbReference type="Gene3D" id="3.90.1310.10">
    <property type="entry name" value="Penicillin-binding protein 2a (Domain 2)"/>
    <property type="match status" value="1"/>
</dbReference>
<comment type="caution">
    <text evidence="5">The sequence shown here is derived from an EMBL/GenBank/DDBJ whole genome shotgun (WGS) entry which is preliminary data.</text>
</comment>
<evidence type="ECO:0000256" key="1">
    <source>
        <dbReference type="ARBA" id="ARBA00004370"/>
    </source>
</evidence>
<dbReference type="Gene3D" id="3.30.450.330">
    <property type="match status" value="1"/>
</dbReference>
<gene>
    <name evidence="5" type="ORF">UW53_C0008G0033</name>
</gene>
<evidence type="ECO:0000259" key="3">
    <source>
        <dbReference type="Pfam" id="PF00905"/>
    </source>
</evidence>
<dbReference type="GO" id="GO:0071555">
    <property type="term" value="P:cell wall organization"/>
    <property type="evidence" value="ECO:0007669"/>
    <property type="project" value="TreeGrafter"/>
</dbReference>
<accession>A0A0G1IKS0</accession>
<evidence type="ECO:0000256" key="2">
    <source>
        <dbReference type="ARBA" id="ARBA00023136"/>
    </source>
</evidence>
<evidence type="ECO:0000313" key="5">
    <source>
        <dbReference type="EMBL" id="KKT59750.1"/>
    </source>
</evidence>
<dbReference type="InterPro" id="IPR001460">
    <property type="entry name" value="PCN-bd_Tpept"/>
</dbReference>
<dbReference type="EMBL" id="LCIR01000008">
    <property type="protein sequence ID" value="KKT59750.1"/>
    <property type="molecule type" value="Genomic_DNA"/>
</dbReference>
<feature type="domain" description="Penicillin-binding protein transpeptidase" evidence="3">
    <location>
        <begin position="244"/>
        <end position="540"/>
    </location>
</feature>
<feature type="domain" description="Penicillin-binding protein dimerisation" evidence="4">
    <location>
        <begin position="89"/>
        <end position="198"/>
    </location>
</feature>
<dbReference type="InterPro" id="IPR005311">
    <property type="entry name" value="PBP_dimer"/>
</dbReference>
<dbReference type="Proteomes" id="UP000034087">
    <property type="component" value="Unassembled WGS sequence"/>
</dbReference>
<dbReference type="PANTHER" id="PTHR30627:SF1">
    <property type="entry name" value="PEPTIDOGLYCAN D,D-TRANSPEPTIDASE FTSI"/>
    <property type="match status" value="1"/>
</dbReference>
<comment type="subcellular location">
    <subcellularLocation>
        <location evidence="1">Membrane</location>
    </subcellularLocation>
</comment>
<dbReference type="InterPro" id="IPR012338">
    <property type="entry name" value="Beta-lactam/transpept-like"/>
</dbReference>
<protein>
    <submittedName>
        <fullName evidence="5">Stage V sporulation protein D</fullName>
    </submittedName>
</protein>
<dbReference type="GO" id="GO:0005886">
    <property type="term" value="C:plasma membrane"/>
    <property type="evidence" value="ECO:0007669"/>
    <property type="project" value="TreeGrafter"/>
</dbReference>
<organism evidence="5 6">
    <name type="scientific">Candidatus Giovannonibacteria bacterium GW2011_GWA1_44_25</name>
    <dbReference type="NCBI Taxonomy" id="1618645"/>
    <lineage>
        <taxon>Bacteria</taxon>
        <taxon>Candidatus Giovannoniibacteriota</taxon>
    </lineage>
</organism>
<dbReference type="SUPFAM" id="SSF56601">
    <property type="entry name" value="beta-lactamase/transpeptidase-like"/>
    <property type="match status" value="1"/>
</dbReference>
<name>A0A0G1IKS0_9BACT</name>
<dbReference type="GO" id="GO:0008658">
    <property type="term" value="F:penicillin binding"/>
    <property type="evidence" value="ECO:0007669"/>
    <property type="project" value="InterPro"/>
</dbReference>
<dbReference type="Pfam" id="PF03717">
    <property type="entry name" value="PBP_dimer"/>
    <property type="match status" value="1"/>
</dbReference>
<dbReference type="AlphaFoldDB" id="A0A0G1IKS0"/>
<sequence>MSPRITSIIFCFVLLISIAASRLFFLQVIKHQTYFDAAQKQQNFSSMLAPKRGDIFFKTKDGEPYRAAETKIGALLYLNTKLLQNPGDTYNKLNAITSIDRDLFDQIINKNNDPYEILKHRLPQEEVERVLSLGLPGVGLEEERWRFYPSDFRASHVLGFVSAASDKSAGQYGIEKYYDETLRGIRGQILGDKDARGILIALGNYLKVEPEEGEDVVLTIEPVLQRTAEDELAKLMAKWNAQGGGIIIVEPKTGSIKALAASPNFNPNEYQKEKNLGVFLNPFTEKIFELGSVFKPLTMASAIDQGKVGPDTTYIDTGWVKIGDRIIKNFDGKAHGVRTMTEVLEESLNTGAVFAMQKLGGEALKEYFYRFGLGEKLGIDLPGELRGDLSNLDSGREIEFATASFGQGIAVTPLELTMALSVLANGGKLMKPFIKDGNSPQVIRDVIKPETSEAVTKMLVDVVDMSLAGGQAKFPHMSIAAKTGTAQIPAALSGGGKGYGDEYLHSFFGYFPAYDPKFLIFIFLERPQGVKYASQSITGTFKSLVEFLVNYYTIPPDR</sequence>
<proteinExistence type="predicted"/>
<reference evidence="5 6" key="1">
    <citation type="journal article" date="2015" name="Nature">
        <title>rRNA introns, odd ribosomes, and small enigmatic genomes across a large radiation of phyla.</title>
        <authorList>
            <person name="Brown C.T."/>
            <person name="Hug L.A."/>
            <person name="Thomas B.C."/>
            <person name="Sharon I."/>
            <person name="Castelle C.J."/>
            <person name="Singh A."/>
            <person name="Wilkins M.J."/>
            <person name="Williams K.H."/>
            <person name="Banfield J.F."/>
        </authorList>
    </citation>
    <scope>NUCLEOTIDE SEQUENCE [LARGE SCALE GENOMIC DNA]</scope>
</reference>
<dbReference type="Gene3D" id="3.40.710.10">
    <property type="entry name" value="DD-peptidase/beta-lactamase superfamily"/>
    <property type="match status" value="1"/>
</dbReference>
<dbReference type="Pfam" id="PF00905">
    <property type="entry name" value="Transpeptidase"/>
    <property type="match status" value="1"/>
</dbReference>
<dbReference type="InterPro" id="IPR050515">
    <property type="entry name" value="Beta-lactam/transpept"/>
</dbReference>
<evidence type="ECO:0000313" key="6">
    <source>
        <dbReference type="Proteomes" id="UP000034087"/>
    </source>
</evidence>
<dbReference type="InterPro" id="IPR036138">
    <property type="entry name" value="PBP_dimer_sf"/>
</dbReference>
<dbReference type="PANTHER" id="PTHR30627">
    <property type="entry name" value="PEPTIDOGLYCAN D,D-TRANSPEPTIDASE"/>
    <property type="match status" value="1"/>
</dbReference>